<reference evidence="3" key="2">
    <citation type="submission" date="2025-08" db="UniProtKB">
        <authorList>
            <consortium name="RefSeq"/>
        </authorList>
    </citation>
    <scope>IDENTIFICATION</scope>
</reference>
<sequence length="306" mass="35200">MMEQHKIITFIILLSASHAKMMRNSALITKMVSNFHQNNELSDPIEETDSILIRMQIVLCNNFPSIPCKLITEDKTLKKLIEKSIQQISHKKLSLDNTSPSPEVPNLFPTLNNDDLSKFIQLSGVLNKAEKQKHDKKKRITKLVNRKLNARAMSKKSHDVHKKIIKKSTSVYNRKKLRKFYPHIVKYGNNNNGNTKGDIGVKTPEKFSMSVEVPDMPLTRQHEHFSYKMEPENSPVWRIDYSKHGEPSVNTFDFDGNRVNRKIPKTGSNVIVRVDNDGETRKNLIYPDFTIKNNFVKSNSVNSDVD</sequence>
<dbReference type="RefSeq" id="XP_023940785.2">
    <property type="nucleotide sequence ID" value="XM_024085017.2"/>
</dbReference>
<feature type="signal peptide" evidence="1">
    <location>
        <begin position="1"/>
        <end position="19"/>
    </location>
</feature>
<dbReference type="AlphaFoldDB" id="A0A6J1MYZ2"/>
<evidence type="ECO:0000313" key="3">
    <source>
        <dbReference type="RefSeq" id="XP_023940785.2"/>
    </source>
</evidence>
<evidence type="ECO:0000313" key="2">
    <source>
        <dbReference type="Proteomes" id="UP001652582"/>
    </source>
</evidence>
<gene>
    <name evidence="3" type="primary">LOC112047777</name>
</gene>
<reference evidence="2" key="1">
    <citation type="submission" date="2025-05" db="UniProtKB">
        <authorList>
            <consortium name="RefSeq"/>
        </authorList>
    </citation>
    <scope>NUCLEOTIDE SEQUENCE [LARGE SCALE GENOMIC DNA]</scope>
</reference>
<dbReference type="OrthoDB" id="10265230at2759"/>
<protein>
    <submittedName>
        <fullName evidence="3">Uncharacterized protein LOC112047777</fullName>
    </submittedName>
</protein>
<accession>A0A6J1MYZ2</accession>
<organism evidence="2 3">
    <name type="scientific">Bicyclus anynana</name>
    <name type="common">Squinting bush brown butterfly</name>
    <dbReference type="NCBI Taxonomy" id="110368"/>
    <lineage>
        <taxon>Eukaryota</taxon>
        <taxon>Metazoa</taxon>
        <taxon>Ecdysozoa</taxon>
        <taxon>Arthropoda</taxon>
        <taxon>Hexapoda</taxon>
        <taxon>Insecta</taxon>
        <taxon>Pterygota</taxon>
        <taxon>Neoptera</taxon>
        <taxon>Endopterygota</taxon>
        <taxon>Lepidoptera</taxon>
        <taxon>Glossata</taxon>
        <taxon>Ditrysia</taxon>
        <taxon>Papilionoidea</taxon>
        <taxon>Nymphalidae</taxon>
        <taxon>Satyrinae</taxon>
        <taxon>Satyrini</taxon>
        <taxon>Mycalesina</taxon>
        <taxon>Bicyclus</taxon>
    </lineage>
</organism>
<name>A0A6J1MYZ2_BICAN</name>
<proteinExistence type="predicted"/>
<keyword evidence="1" id="KW-0732">Signal</keyword>
<dbReference type="KEGG" id="bany:112047777"/>
<evidence type="ECO:0000256" key="1">
    <source>
        <dbReference type="SAM" id="SignalP"/>
    </source>
</evidence>
<dbReference type="GeneID" id="112047777"/>
<feature type="chain" id="PRO_5045037250" evidence="1">
    <location>
        <begin position="20"/>
        <end position="306"/>
    </location>
</feature>
<keyword evidence="2" id="KW-1185">Reference proteome</keyword>
<dbReference type="Proteomes" id="UP001652582">
    <property type="component" value="Chromosome 2"/>
</dbReference>